<organism evidence="9 10">
    <name type="scientific">Hymenobacter polaris</name>
    <dbReference type="NCBI Taxonomy" id="2682546"/>
    <lineage>
        <taxon>Bacteria</taxon>
        <taxon>Pseudomonadati</taxon>
        <taxon>Bacteroidota</taxon>
        <taxon>Cytophagia</taxon>
        <taxon>Cytophagales</taxon>
        <taxon>Hymenobacteraceae</taxon>
        <taxon>Hymenobacter</taxon>
    </lineage>
</organism>
<evidence type="ECO:0000259" key="6">
    <source>
        <dbReference type="Pfam" id="PF13802"/>
    </source>
</evidence>
<dbReference type="GO" id="GO:0030246">
    <property type="term" value="F:carbohydrate binding"/>
    <property type="evidence" value="ECO:0007669"/>
    <property type="project" value="InterPro"/>
</dbReference>
<dbReference type="Gene3D" id="3.20.20.80">
    <property type="entry name" value="Glycosidases"/>
    <property type="match status" value="2"/>
</dbReference>
<feature type="domain" description="Glycosyl hydrolase family 31 C-terminal" evidence="8">
    <location>
        <begin position="604"/>
        <end position="690"/>
    </location>
</feature>
<evidence type="ECO:0000256" key="2">
    <source>
        <dbReference type="ARBA" id="ARBA00022801"/>
    </source>
</evidence>
<evidence type="ECO:0000259" key="5">
    <source>
        <dbReference type="Pfam" id="PF01055"/>
    </source>
</evidence>
<dbReference type="Gene3D" id="2.60.40.1180">
    <property type="entry name" value="Golgi alpha-mannosidase II"/>
    <property type="match status" value="2"/>
</dbReference>
<proteinExistence type="inferred from homology"/>
<dbReference type="SUPFAM" id="SSF51011">
    <property type="entry name" value="Glycosyl hydrolase domain"/>
    <property type="match status" value="1"/>
</dbReference>
<dbReference type="Pfam" id="PF01055">
    <property type="entry name" value="Glyco_hydro_31_2nd"/>
    <property type="match status" value="1"/>
</dbReference>
<dbReference type="InterPro" id="IPR048395">
    <property type="entry name" value="Glyco_hydro_31_C"/>
</dbReference>
<dbReference type="InterPro" id="IPR011013">
    <property type="entry name" value="Gal_mutarotase_sf_dom"/>
</dbReference>
<feature type="domain" description="DUF5110" evidence="7">
    <location>
        <begin position="706"/>
        <end position="776"/>
    </location>
</feature>
<protein>
    <submittedName>
        <fullName evidence="9">DUF4968 domain-containing protein</fullName>
    </submittedName>
</protein>
<dbReference type="InterPro" id="IPR017853">
    <property type="entry name" value="GH"/>
</dbReference>
<dbReference type="InterPro" id="IPR033403">
    <property type="entry name" value="DUF5110"/>
</dbReference>
<dbReference type="EMBL" id="JABBGH010000002">
    <property type="protein sequence ID" value="NML66532.1"/>
    <property type="molecule type" value="Genomic_DNA"/>
</dbReference>
<comment type="similarity">
    <text evidence="1 4">Belongs to the glycosyl hydrolase 31 family.</text>
</comment>
<dbReference type="PANTHER" id="PTHR22762:SF120">
    <property type="entry name" value="HETEROGLYCAN GLUCOSIDASE 1"/>
    <property type="match status" value="1"/>
</dbReference>
<dbReference type="CDD" id="cd14752">
    <property type="entry name" value="GH31_N"/>
    <property type="match status" value="1"/>
</dbReference>
<evidence type="ECO:0000259" key="8">
    <source>
        <dbReference type="Pfam" id="PF21365"/>
    </source>
</evidence>
<dbReference type="GO" id="GO:0005975">
    <property type="term" value="P:carbohydrate metabolic process"/>
    <property type="evidence" value="ECO:0007669"/>
    <property type="project" value="InterPro"/>
</dbReference>
<dbReference type="Pfam" id="PF13802">
    <property type="entry name" value="Gal_mutarotas_2"/>
    <property type="match status" value="1"/>
</dbReference>
<dbReference type="AlphaFoldDB" id="A0A7Y0AFT6"/>
<sequence>MANTTVQENNYMLNDLAAQGRQEQLPGAVRHAEQTHDHLFTFYTENGTRLLLHVLSDKILRFRYLTPGAAAEPDFSYAVPGAGDHHPTRPAVPTFLEFKEKSDHYRITTGRVICIVWKDSLRTRVLDRSGNILSADEKGFHWQYDYESGNDIVKMSQQVPSGVCYYGLGDKPANMNLRGQRFLNWGSDTYGYEKGTDPLYKNIPFFQVLHQRIAHGIFFDNTFKAFFDFAAERADVTSFWAEGGEMNYYFIYGPTLLEVTQEYTLLTCPPELPPLWTLGYQQCKWSYFPQSNVHAVAQGLRERQIPCDAMYLDIDYMDGYRCFTWHPQHFPEPKQMVADLAADGFKTVVIIDPGIKIDPQYPVYREGLANDYFCRRADGPLMRGSVWPGLCTFPDYTRPEVREWWAGLFEGLIKDVGVRGVWNDMNEPAVFEKGTFPDDVRFGYDGQPGSHRKAHNIYGMQMARATNAGVKRFSYPNRPFTITRSTYAGGQRYSSGWTGDNIASWDHLWLANIQCQRLSISGFSFIGSDIGGFIDTPSGELYSRWIALGAFHPFFRTHSSGDHGDQEPWSFGEPTTSLARHFIELRYRLLPYVYTAFWQYVSQGTPMLRPLTFLDQNDPETYLRMAEFSLGDNLLVCPITQAGVDGRWMYLPKGQWYYYWTDELKSGGQEVWAAADLTRIPLFIKAGAVVPMQPVMQYVGENAVEELTLHVYHPGQAEPFESVLYDDGGEGYAYEQGHKTVRRFRVAADANGLTISQTTEGNYQPSYATYRVVLHGLPATIEVADADGQSATLGQYEATETTAAAPALWVSSSFQELKLLLAEPAAEAQG</sequence>
<dbReference type="Pfam" id="PF21365">
    <property type="entry name" value="Glyco_hydro_31_3rd"/>
    <property type="match status" value="1"/>
</dbReference>
<dbReference type="InterPro" id="IPR025887">
    <property type="entry name" value="Glyco_hydro_31_N_dom"/>
</dbReference>
<dbReference type="SUPFAM" id="SSF74650">
    <property type="entry name" value="Galactose mutarotase-like"/>
    <property type="match status" value="1"/>
</dbReference>
<comment type="caution">
    <text evidence="9">The sequence shown here is derived from an EMBL/GenBank/DDBJ whole genome shotgun (WGS) entry which is preliminary data.</text>
</comment>
<dbReference type="InterPro" id="IPR030458">
    <property type="entry name" value="Glyco_hydro_31_AS"/>
</dbReference>
<dbReference type="InterPro" id="IPR000322">
    <property type="entry name" value="Glyco_hydro_31_TIM"/>
</dbReference>
<feature type="domain" description="Glycoside hydrolase family 31 TIM barrel" evidence="5">
    <location>
        <begin position="270"/>
        <end position="596"/>
    </location>
</feature>
<keyword evidence="3 4" id="KW-0326">Glycosidase</keyword>
<dbReference type="CDD" id="cd06604">
    <property type="entry name" value="GH31_glucosidase_II_MalA"/>
    <property type="match status" value="1"/>
</dbReference>
<evidence type="ECO:0000259" key="7">
    <source>
        <dbReference type="Pfam" id="PF17137"/>
    </source>
</evidence>
<evidence type="ECO:0000256" key="1">
    <source>
        <dbReference type="ARBA" id="ARBA00007806"/>
    </source>
</evidence>
<reference evidence="9 10" key="1">
    <citation type="submission" date="2020-04" db="EMBL/GenBank/DDBJ databases">
        <title>Hymenobacter polaris sp. nov., isolated from Arctic soil.</title>
        <authorList>
            <person name="Dahal R.H."/>
        </authorList>
    </citation>
    <scope>NUCLEOTIDE SEQUENCE [LARGE SCALE GENOMIC DNA]</scope>
    <source>
        <strain evidence="9 10">RP-2-7</strain>
    </source>
</reference>
<keyword evidence="2 4" id="KW-0378">Hydrolase</keyword>
<dbReference type="Pfam" id="PF17137">
    <property type="entry name" value="DUF5110"/>
    <property type="match status" value="1"/>
</dbReference>
<evidence type="ECO:0000313" key="9">
    <source>
        <dbReference type="EMBL" id="NML66532.1"/>
    </source>
</evidence>
<dbReference type="InterPro" id="IPR013780">
    <property type="entry name" value="Glyco_hydro_b"/>
</dbReference>
<dbReference type="PROSITE" id="PS00129">
    <property type="entry name" value="GLYCOSYL_HYDROL_F31_1"/>
    <property type="match status" value="1"/>
</dbReference>
<gene>
    <name evidence="9" type="ORF">HHL22_15090</name>
</gene>
<dbReference type="GO" id="GO:0004553">
    <property type="term" value="F:hydrolase activity, hydrolyzing O-glycosyl compounds"/>
    <property type="evidence" value="ECO:0007669"/>
    <property type="project" value="InterPro"/>
</dbReference>
<dbReference type="RefSeq" id="WP_169532168.1">
    <property type="nucleotide sequence ID" value="NZ_JABBGH010000002.1"/>
</dbReference>
<evidence type="ECO:0000256" key="3">
    <source>
        <dbReference type="ARBA" id="ARBA00023295"/>
    </source>
</evidence>
<dbReference type="Proteomes" id="UP000559626">
    <property type="component" value="Unassembled WGS sequence"/>
</dbReference>
<accession>A0A7Y0AFT6</accession>
<dbReference type="Gene3D" id="2.60.40.1760">
    <property type="entry name" value="glycosyl hydrolase (family 31)"/>
    <property type="match status" value="1"/>
</dbReference>
<dbReference type="SUPFAM" id="SSF51445">
    <property type="entry name" value="(Trans)glycosidases"/>
    <property type="match status" value="1"/>
</dbReference>
<feature type="domain" description="Glycoside hydrolase family 31 N-terminal" evidence="6">
    <location>
        <begin position="52"/>
        <end position="228"/>
    </location>
</feature>
<evidence type="ECO:0000256" key="4">
    <source>
        <dbReference type="RuleBase" id="RU361185"/>
    </source>
</evidence>
<name>A0A7Y0AFT6_9BACT</name>
<evidence type="ECO:0000313" key="10">
    <source>
        <dbReference type="Proteomes" id="UP000559626"/>
    </source>
</evidence>
<keyword evidence="10" id="KW-1185">Reference proteome</keyword>
<dbReference type="PANTHER" id="PTHR22762">
    <property type="entry name" value="ALPHA-GLUCOSIDASE"/>
    <property type="match status" value="1"/>
</dbReference>